<dbReference type="Gene3D" id="1.20.1260.10">
    <property type="match status" value="2"/>
</dbReference>
<name>A0A368JHE6_9BACT</name>
<accession>A0A368JHE6</accession>
<dbReference type="PROSITE" id="PS51257">
    <property type="entry name" value="PROKAR_LIPOPROTEIN"/>
    <property type="match status" value="1"/>
</dbReference>
<organism evidence="2 3">
    <name type="scientific">Larkinella punicea</name>
    <dbReference type="NCBI Taxonomy" id="2315727"/>
    <lineage>
        <taxon>Bacteria</taxon>
        <taxon>Pseudomonadati</taxon>
        <taxon>Bacteroidota</taxon>
        <taxon>Cytophagia</taxon>
        <taxon>Cytophagales</taxon>
        <taxon>Spirosomataceae</taxon>
        <taxon>Larkinella</taxon>
    </lineage>
</organism>
<dbReference type="Pfam" id="PF03713">
    <property type="entry name" value="DUF305"/>
    <property type="match status" value="1"/>
</dbReference>
<reference evidence="2 3" key="1">
    <citation type="submission" date="2018-07" db="EMBL/GenBank/DDBJ databases">
        <title>Genome analysis of Larkinella rosea.</title>
        <authorList>
            <person name="Zhou Z."/>
            <person name="Wang G."/>
        </authorList>
    </citation>
    <scope>NUCLEOTIDE SEQUENCE [LARGE SCALE GENOMIC DNA]</scope>
    <source>
        <strain evidence="3">zzj9</strain>
    </source>
</reference>
<evidence type="ECO:0000259" key="1">
    <source>
        <dbReference type="Pfam" id="PF03713"/>
    </source>
</evidence>
<dbReference type="InterPro" id="IPR005183">
    <property type="entry name" value="DUF305_CopM-like"/>
</dbReference>
<evidence type="ECO:0000313" key="2">
    <source>
        <dbReference type="EMBL" id="RCR67090.1"/>
    </source>
</evidence>
<dbReference type="InterPro" id="IPR012347">
    <property type="entry name" value="Ferritin-like"/>
</dbReference>
<dbReference type="AlphaFoldDB" id="A0A368JHE6"/>
<keyword evidence="3" id="KW-1185">Reference proteome</keyword>
<evidence type="ECO:0000313" key="3">
    <source>
        <dbReference type="Proteomes" id="UP000253383"/>
    </source>
</evidence>
<feature type="domain" description="DUF305" evidence="1">
    <location>
        <begin position="64"/>
        <end position="207"/>
    </location>
</feature>
<gene>
    <name evidence="2" type="ORF">DUE52_23840</name>
</gene>
<sequence>MNKIYRRLYPYTFLGAFFFLVSCSDHRDDAVCLEIQPHDENVLMQINHRMMEEMDQMTHTNDPDHDFAMMMSMHHQSAIDMSQEELKSGDDPQMKEMAQQVINAQQAEKAMLQQYLQSHTPVVEPDGPTFNSESMMSMDKMMKAQDIRVLSEDSDVTYAQLLIDHHQSALEMAMAELAYGDDPMIREMASKMIEDQRKEIMELQDWLIKNKPF</sequence>
<proteinExistence type="predicted"/>
<dbReference type="PANTHER" id="PTHR36933:SF1">
    <property type="entry name" value="SLL0788 PROTEIN"/>
    <property type="match status" value="1"/>
</dbReference>
<dbReference type="OrthoDB" id="8603558at2"/>
<dbReference type="PANTHER" id="PTHR36933">
    <property type="entry name" value="SLL0788 PROTEIN"/>
    <property type="match status" value="1"/>
</dbReference>
<protein>
    <submittedName>
        <fullName evidence="2">DUF305 domain-containing protein</fullName>
    </submittedName>
</protein>
<comment type="caution">
    <text evidence="2">The sequence shown here is derived from an EMBL/GenBank/DDBJ whole genome shotgun (WGS) entry which is preliminary data.</text>
</comment>
<dbReference type="EMBL" id="QOWE01000022">
    <property type="protein sequence ID" value="RCR67090.1"/>
    <property type="molecule type" value="Genomic_DNA"/>
</dbReference>
<dbReference type="RefSeq" id="WP_114408577.1">
    <property type="nucleotide sequence ID" value="NZ_QOWE01000022.1"/>
</dbReference>
<dbReference type="Proteomes" id="UP000253383">
    <property type="component" value="Unassembled WGS sequence"/>
</dbReference>